<dbReference type="EMBL" id="MIPT01000001">
    <property type="protein sequence ID" value="OHT19527.1"/>
    <property type="molecule type" value="Genomic_DNA"/>
</dbReference>
<dbReference type="Proteomes" id="UP000179467">
    <property type="component" value="Unassembled WGS sequence"/>
</dbReference>
<organism evidence="1 2">
    <name type="scientific">Edaphosphingomonas haloaromaticamans</name>
    <dbReference type="NCBI Taxonomy" id="653954"/>
    <lineage>
        <taxon>Bacteria</taxon>
        <taxon>Pseudomonadati</taxon>
        <taxon>Pseudomonadota</taxon>
        <taxon>Alphaproteobacteria</taxon>
        <taxon>Sphingomonadales</taxon>
        <taxon>Rhizorhabdaceae</taxon>
        <taxon>Edaphosphingomonas</taxon>
    </lineage>
</organism>
<reference evidence="1 2" key="1">
    <citation type="submission" date="2016-09" db="EMBL/GenBank/DDBJ databases">
        <title>Metabolic pathway, cell adaptation mechanisms and a novel monoxygenase revealed through proteogenomic-transcription analysis of a Sphingomonas haloaromaticamans strain degrading the fungicide ortho-phenylphenol.</title>
        <authorList>
            <person name="Perruchon C."/>
            <person name="Papadopoulou E.S."/>
            <person name="Rousidou C."/>
            <person name="Vasileiadis S."/>
            <person name="Tanou G."/>
            <person name="Amoutzias G."/>
            <person name="Molassiotis A."/>
            <person name="Karpouzas D.G."/>
        </authorList>
    </citation>
    <scope>NUCLEOTIDE SEQUENCE [LARGE SCALE GENOMIC DNA]</scope>
    <source>
        <strain evidence="1 2">P3</strain>
    </source>
</reference>
<dbReference type="AlphaFoldDB" id="A0A1S1HBL7"/>
<proteinExistence type="predicted"/>
<comment type="caution">
    <text evidence="1">The sequence shown here is derived from an EMBL/GenBank/DDBJ whole genome shotgun (WGS) entry which is preliminary data.</text>
</comment>
<protein>
    <submittedName>
        <fullName evidence="1">Uncharacterized protein</fullName>
    </submittedName>
</protein>
<evidence type="ECO:0000313" key="2">
    <source>
        <dbReference type="Proteomes" id="UP000179467"/>
    </source>
</evidence>
<accession>A0A1S1HBL7</accession>
<keyword evidence="2" id="KW-1185">Reference proteome</keyword>
<gene>
    <name evidence="1" type="ORF">BHE75_01514</name>
</gene>
<name>A0A1S1HBL7_9SPHN</name>
<evidence type="ECO:0000313" key="1">
    <source>
        <dbReference type="EMBL" id="OHT19527.1"/>
    </source>
</evidence>
<sequence length="38" mass="3908">MRTANALFIDVGVTTEFDRAKDIGLSGGIPPAKACLAS</sequence>